<protein>
    <submittedName>
        <fullName evidence="1">Uncharacterized protein</fullName>
    </submittedName>
</protein>
<organism evidence="1 2">
    <name type="scientific">Ignelater luminosus</name>
    <name type="common">Cucubano</name>
    <name type="synonym">Pyrophorus luminosus</name>
    <dbReference type="NCBI Taxonomy" id="2038154"/>
    <lineage>
        <taxon>Eukaryota</taxon>
        <taxon>Metazoa</taxon>
        <taxon>Ecdysozoa</taxon>
        <taxon>Arthropoda</taxon>
        <taxon>Hexapoda</taxon>
        <taxon>Insecta</taxon>
        <taxon>Pterygota</taxon>
        <taxon>Neoptera</taxon>
        <taxon>Endopterygota</taxon>
        <taxon>Coleoptera</taxon>
        <taxon>Polyphaga</taxon>
        <taxon>Elateriformia</taxon>
        <taxon>Elateroidea</taxon>
        <taxon>Elateridae</taxon>
        <taxon>Agrypninae</taxon>
        <taxon>Pyrophorini</taxon>
        <taxon>Ignelater</taxon>
    </lineage>
</organism>
<dbReference type="OrthoDB" id="6777760at2759"/>
<evidence type="ECO:0000313" key="2">
    <source>
        <dbReference type="Proteomes" id="UP000801492"/>
    </source>
</evidence>
<name>A0A8K0CQY8_IGNLU</name>
<accession>A0A8K0CQY8</accession>
<dbReference type="AlphaFoldDB" id="A0A8K0CQY8"/>
<dbReference type="EMBL" id="VTPC01071787">
    <property type="protein sequence ID" value="KAF2889008.1"/>
    <property type="molecule type" value="Genomic_DNA"/>
</dbReference>
<dbReference type="Proteomes" id="UP000801492">
    <property type="component" value="Unassembled WGS sequence"/>
</dbReference>
<evidence type="ECO:0000313" key="1">
    <source>
        <dbReference type="EMBL" id="KAF2889008.1"/>
    </source>
</evidence>
<dbReference type="PANTHER" id="PTHR10773">
    <property type="entry name" value="DNA-DIRECTED RNA POLYMERASES I, II, AND III SUBUNIT RPABC2"/>
    <property type="match status" value="1"/>
</dbReference>
<reference evidence="1" key="1">
    <citation type="submission" date="2019-08" db="EMBL/GenBank/DDBJ databases">
        <title>The genome of the North American firefly Photinus pyralis.</title>
        <authorList>
            <consortium name="Photinus pyralis genome working group"/>
            <person name="Fallon T.R."/>
            <person name="Sander Lower S.E."/>
            <person name="Weng J.-K."/>
        </authorList>
    </citation>
    <scope>NUCLEOTIDE SEQUENCE</scope>
    <source>
        <strain evidence="1">TRF0915ILg1</strain>
        <tissue evidence="1">Whole body</tissue>
    </source>
</reference>
<gene>
    <name evidence="1" type="ORF">ILUMI_17165</name>
</gene>
<keyword evidence="2" id="KW-1185">Reference proteome</keyword>
<proteinExistence type="predicted"/>
<dbReference type="PANTHER" id="PTHR10773:SF19">
    <property type="match status" value="1"/>
</dbReference>
<comment type="caution">
    <text evidence="1">The sequence shown here is derived from an EMBL/GenBank/DDBJ whole genome shotgun (WGS) entry which is preliminary data.</text>
</comment>
<sequence>MFSYVSRVLELDTTHRFFQKGHRQNEGDSMHAVIENAKKRQSVIYTPDQWTMLIRMAKVTGHPYIVKEMSQNDFYSFADIVKSQNWIKDEEGDKMKISKVKEVSFCKTPAHQKMNFKYDFSSRPRTINLKKSRRTISEDLPKLHQQLLPIESLYRAY</sequence>